<comment type="catalytic activity">
    <reaction evidence="6 7">
        <text>orotidine 5'-phosphate + H(+) = UMP + CO2</text>
        <dbReference type="Rhea" id="RHEA:11596"/>
        <dbReference type="ChEBI" id="CHEBI:15378"/>
        <dbReference type="ChEBI" id="CHEBI:16526"/>
        <dbReference type="ChEBI" id="CHEBI:57538"/>
        <dbReference type="ChEBI" id="CHEBI:57865"/>
        <dbReference type="EC" id="4.1.1.23"/>
    </reaction>
</comment>
<feature type="active site" description="Proton donor" evidence="7">
    <location>
        <position position="106"/>
    </location>
</feature>
<dbReference type="GO" id="GO:0004590">
    <property type="term" value="F:orotidine-5'-phosphate decarboxylase activity"/>
    <property type="evidence" value="ECO:0007669"/>
    <property type="project" value="UniProtKB-UniRule"/>
</dbReference>
<keyword evidence="10" id="KW-1185">Reference proteome</keyword>
<dbReference type="KEGG" id="tki:TKV_c14410"/>
<dbReference type="GO" id="GO:0044205">
    <property type="term" value="P:'de novo' UMP biosynthetic process"/>
    <property type="evidence" value="ECO:0007669"/>
    <property type="project" value="UniProtKB-UniRule"/>
</dbReference>
<evidence type="ECO:0000256" key="1">
    <source>
        <dbReference type="ARBA" id="ARBA00004861"/>
    </source>
</evidence>
<dbReference type="PANTHER" id="PTHR43375:SF1">
    <property type="entry name" value="OROTIDINE 5'-PHOSPHATE DECARBOXYLASE"/>
    <property type="match status" value="1"/>
</dbReference>
<dbReference type="EMBL" id="CP009170">
    <property type="protein sequence ID" value="AIS52610.1"/>
    <property type="molecule type" value="Genomic_DNA"/>
</dbReference>
<dbReference type="HAMAP" id="MF_01215">
    <property type="entry name" value="OMPdecase_type2"/>
    <property type="match status" value="1"/>
</dbReference>
<accession>A0A097AS09</accession>
<keyword evidence="3 7" id="KW-0210">Decarboxylase</keyword>
<dbReference type="RefSeq" id="WP_049685342.1">
    <property type="nucleotide sequence ID" value="NZ_CP009170.1"/>
</dbReference>
<dbReference type="SMART" id="SM00934">
    <property type="entry name" value="OMPdecase"/>
    <property type="match status" value="1"/>
</dbReference>
<dbReference type="InterPro" id="IPR011995">
    <property type="entry name" value="OMPdecase_type-2"/>
</dbReference>
<dbReference type="Gene3D" id="3.20.20.70">
    <property type="entry name" value="Aldolase class I"/>
    <property type="match status" value="1"/>
</dbReference>
<sequence>MFIDKLIESIKAKKSPVVVGLDPRIEKTPQFIKDVAFKRKGENIEGISEALYLFNKGIIDAVYDVVPAVKIQVAFYEAYGIEGFKAFFKTAEYAKNLGLMVIADVKRGDIQEVAKMYSKAYLQNQLFDAITVNPYMGEDTIIPYVEDAIKYNKGIFALVKTSNKGSKDIQDIKTATGEYVYQRVAKIINKISKSAVGKYGYSSIGAVVGATYPEEAKVLRKEMPNCFFLVPGYGAQGGTVEGIMDCFDENGLGAIINSSRSVIYAYQSPYWKDVYSEYEYAQAARAEVILMTGMINNGLVKRKYIAC</sequence>
<comment type="pathway">
    <text evidence="1 7">Pyrimidine metabolism; UMP biosynthesis via de novo pathway; UMP from orotate: step 2/2.</text>
</comment>
<dbReference type="Pfam" id="PF00215">
    <property type="entry name" value="OMPdecase"/>
    <property type="match status" value="1"/>
</dbReference>
<evidence type="ECO:0000259" key="8">
    <source>
        <dbReference type="SMART" id="SM00934"/>
    </source>
</evidence>
<comment type="similarity">
    <text evidence="2 7">Belongs to the OMP decarboxylase family. Type 2 subfamily.</text>
</comment>
<keyword evidence="4 7" id="KW-0665">Pyrimidine biosynthesis</keyword>
<organism evidence="9 10">
    <name type="scientific">Thermoanaerobacter kivui</name>
    <name type="common">Acetogenium kivui</name>
    <dbReference type="NCBI Taxonomy" id="2325"/>
    <lineage>
        <taxon>Bacteria</taxon>
        <taxon>Bacillati</taxon>
        <taxon>Bacillota</taxon>
        <taxon>Clostridia</taxon>
        <taxon>Thermoanaerobacterales</taxon>
        <taxon>Thermoanaerobacteraceae</taxon>
        <taxon>Thermoanaerobacter</taxon>
    </lineage>
</organism>
<dbReference type="UniPathway" id="UPA00070">
    <property type="reaction ID" value="UER00120"/>
</dbReference>
<name>A0A097AS09_THEKI</name>
<evidence type="ECO:0000313" key="10">
    <source>
        <dbReference type="Proteomes" id="UP000029669"/>
    </source>
</evidence>
<evidence type="ECO:0000256" key="6">
    <source>
        <dbReference type="ARBA" id="ARBA00049157"/>
    </source>
</evidence>
<feature type="domain" description="Orotidine 5'-phosphate decarboxylase" evidence="8">
    <location>
        <begin position="16"/>
        <end position="274"/>
    </location>
</feature>
<evidence type="ECO:0000256" key="2">
    <source>
        <dbReference type="ARBA" id="ARBA00008847"/>
    </source>
</evidence>
<dbReference type="HOGENOM" id="CLU_060704_1_1_9"/>
<dbReference type="AlphaFoldDB" id="A0A097AS09"/>
<evidence type="ECO:0000313" key="9">
    <source>
        <dbReference type="EMBL" id="AIS52610.1"/>
    </source>
</evidence>
<protein>
    <recommendedName>
        <fullName evidence="7">Orotidine 5'-phosphate decarboxylase</fullName>
        <ecNumber evidence="7">4.1.1.23</ecNumber>
    </recommendedName>
    <alternativeName>
        <fullName evidence="7">OMP decarboxylase</fullName>
        <shortName evidence="7">OMPDCase</shortName>
        <shortName evidence="7">OMPdecase</shortName>
    </alternativeName>
</protein>
<dbReference type="OrthoDB" id="9808470at2"/>
<dbReference type="PANTHER" id="PTHR43375">
    <property type="entry name" value="OROTIDINE 5'-PHOSPHATE DECARBOXYLASE"/>
    <property type="match status" value="1"/>
</dbReference>
<evidence type="ECO:0000256" key="4">
    <source>
        <dbReference type="ARBA" id="ARBA00022975"/>
    </source>
</evidence>
<dbReference type="EC" id="4.1.1.23" evidence="7"/>
<dbReference type="eggNOG" id="COG0284">
    <property type="taxonomic scope" value="Bacteria"/>
</dbReference>
<dbReference type="STRING" id="2325.TKV_c14410"/>
<reference evidence="10" key="1">
    <citation type="journal article" date="2015" name="Genome Announc.">
        <title>Whole-Genome Sequences of 80 Environmental and Clinical Isolates of Burkholderia pseudomallei.</title>
        <authorList>
            <person name="Johnson S.L."/>
            <person name="Baker A.L."/>
            <person name="Chain P.S."/>
            <person name="Currie B.J."/>
            <person name="Daligault H.E."/>
            <person name="Davenport K.W."/>
            <person name="Davis C.B."/>
            <person name="Inglis T.J."/>
            <person name="Kaestli M."/>
            <person name="Koren S."/>
            <person name="Mayo M."/>
            <person name="Merritt A.J."/>
            <person name="Price E.P."/>
            <person name="Sarovich D.S."/>
            <person name="Warner J."/>
            <person name="Rosovitz M.J."/>
        </authorList>
    </citation>
    <scope>NUCLEOTIDE SEQUENCE [LARGE SCALE GENOMIC DNA]</scope>
    <source>
        <strain evidence="10">DSM 2030</strain>
    </source>
</reference>
<dbReference type="GO" id="GO:0006207">
    <property type="term" value="P:'de novo' pyrimidine nucleobase biosynthetic process"/>
    <property type="evidence" value="ECO:0007669"/>
    <property type="project" value="InterPro"/>
</dbReference>
<gene>
    <name evidence="9" type="primary">pyrF1</name>
    <name evidence="7" type="synonym">pyrF</name>
    <name evidence="9" type="ORF">TKV_c14410</name>
</gene>
<dbReference type="CDD" id="cd04725">
    <property type="entry name" value="OMP_decarboxylase_like"/>
    <property type="match status" value="1"/>
</dbReference>
<dbReference type="SUPFAM" id="SSF51366">
    <property type="entry name" value="Ribulose-phoshate binding barrel"/>
    <property type="match status" value="1"/>
</dbReference>
<evidence type="ECO:0000256" key="3">
    <source>
        <dbReference type="ARBA" id="ARBA00022793"/>
    </source>
</evidence>
<evidence type="ECO:0000256" key="5">
    <source>
        <dbReference type="ARBA" id="ARBA00023239"/>
    </source>
</evidence>
<dbReference type="InterPro" id="IPR001754">
    <property type="entry name" value="OMPdeCOase_dom"/>
</dbReference>
<dbReference type="Proteomes" id="UP000029669">
    <property type="component" value="Chromosome"/>
</dbReference>
<proteinExistence type="inferred from homology"/>
<evidence type="ECO:0000256" key="7">
    <source>
        <dbReference type="HAMAP-Rule" id="MF_01215"/>
    </source>
</evidence>
<dbReference type="InterPro" id="IPR013785">
    <property type="entry name" value="Aldolase_TIM"/>
</dbReference>
<dbReference type="NCBIfam" id="TIGR02127">
    <property type="entry name" value="pyrF_sub2"/>
    <property type="match status" value="1"/>
</dbReference>
<keyword evidence="5 7" id="KW-0456">Lyase</keyword>
<dbReference type="InterPro" id="IPR011060">
    <property type="entry name" value="RibuloseP-bd_barrel"/>
</dbReference>